<evidence type="ECO:0000256" key="4">
    <source>
        <dbReference type="ARBA" id="ARBA00022801"/>
    </source>
</evidence>
<dbReference type="NCBIfam" id="TIGR01414">
    <property type="entry name" value="autotrans_barl"/>
    <property type="match status" value="1"/>
</dbReference>
<evidence type="ECO:0000256" key="1">
    <source>
        <dbReference type="ARBA" id="ARBA00011073"/>
    </source>
</evidence>
<dbReference type="RefSeq" id="WP_265125315.1">
    <property type="nucleotide sequence ID" value="NZ_JAPCHY010000001.1"/>
</dbReference>
<proteinExistence type="inferred from homology"/>
<dbReference type="PROSITE" id="PS51208">
    <property type="entry name" value="AUTOTRANSPORTER"/>
    <property type="match status" value="1"/>
</dbReference>
<dbReference type="Pfam" id="PF00082">
    <property type="entry name" value="Peptidase_S8"/>
    <property type="match status" value="1"/>
</dbReference>
<dbReference type="InterPro" id="IPR013425">
    <property type="entry name" value="Autotrns_rpt"/>
</dbReference>
<evidence type="ECO:0000256" key="6">
    <source>
        <dbReference type="PROSITE-ProRule" id="PRU01240"/>
    </source>
</evidence>
<keyword evidence="3" id="KW-0732">Signal</keyword>
<keyword evidence="5 6" id="KW-0720">Serine protease</keyword>
<dbReference type="SUPFAM" id="SSF103515">
    <property type="entry name" value="Autotransporter"/>
    <property type="match status" value="1"/>
</dbReference>
<evidence type="ECO:0000259" key="7">
    <source>
        <dbReference type="PROSITE" id="PS51208"/>
    </source>
</evidence>
<evidence type="ECO:0000256" key="3">
    <source>
        <dbReference type="ARBA" id="ARBA00022729"/>
    </source>
</evidence>
<dbReference type="InterPro" id="IPR034061">
    <property type="entry name" value="Peptidases_S8_Autotransporter"/>
</dbReference>
<dbReference type="SMART" id="SM00869">
    <property type="entry name" value="Autotransporter"/>
    <property type="match status" value="1"/>
</dbReference>
<dbReference type="InterPro" id="IPR022398">
    <property type="entry name" value="Peptidase_S8_His-AS"/>
</dbReference>
<dbReference type="Gene3D" id="2.40.128.130">
    <property type="entry name" value="Autotransporter beta-domain"/>
    <property type="match status" value="1"/>
</dbReference>
<keyword evidence="4 6" id="KW-0378">Hydrolase</keyword>
<evidence type="ECO:0000313" key="9">
    <source>
        <dbReference type="Proteomes" id="UP001209922"/>
    </source>
</evidence>
<dbReference type="PRINTS" id="PR00723">
    <property type="entry name" value="SUBTILISIN"/>
</dbReference>
<dbReference type="InterPro" id="IPR050131">
    <property type="entry name" value="Peptidase_S8_subtilisin-like"/>
</dbReference>
<gene>
    <name evidence="8" type="ORF">OK345_00740</name>
</gene>
<feature type="domain" description="Autotransporter" evidence="7">
    <location>
        <begin position="824"/>
        <end position="1103"/>
    </location>
</feature>
<protein>
    <submittedName>
        <fullName evidence="8">S8 family serine peptidase</fullName>
    </submittedName>
</protein>
<name>A0ABT3JRB7_9XANT</name>
<dbReference type="InterPro" id="IPR036709">
    <property type="entry name" value="Autotransporte_beta_dom_sf"/>
</dbReference>
<evidence type="ECO:0000256" key="2">
    <source>
        <dbReference type="ARBA" id="ARBA00022670"/>
    </source>
</evidence>
<dbReference type="EMBL" id="JAPCHY010000001">
    <property type="protein sequence ID" value="MCW4471042.1"/>
    <property type="molecule type" value="Genomic_DNA"/>
</dbReference>
<comment type="similarity">
    <text evidence="1 6">Belongs to the peptidase S8 family.</text>
</comment>
<dbReference type="InterPro" id="IPR036852">
    <property type="entry name" value="Peptidase_S8/S53_dom_sf"/>
</dbReference>
<dbReference type="InterPro" id="IPR000209">
    <property type="entry name" value="Peptidase_S8/S53_dom"/>
</dbReference>
<dbReference type="Pfam" id="PF03797">
    <property type="entry name" value="Autotransporter"/>
    <property type="match status" value="1"/>
</dbReference>
<keyword evidence="9" id="KW-1185">Reference proteome</keyword>
<dbReference type="NCBIfam" id="TIGR02601">
    <property type="entry name" value="autotrns_rpt"/>
    <property type="match status" value="1"/>
</dbReference>
<feature type="active site" description="Charge relay system" evidence="6">
    <location>
        <position position="199"/>
    </location>
</feature>
<evidence type="ECO:0000256" key="5">
    <source>
        <dbReference type="ARBA" id="ARBA00022825"/>
    </source>
</evidence>
<keyword evidence="2 6" id="KW-0645">Protease</keyword>
<evidence type="ECO:0000313" key="8">
    <source>
        <dbReference type="EMBL" id="MCW4471042.1"/>
    </source>
</evidence>
<accession>A0ABT3JRB7</accession>
<dbReference type="PROSITE" id="PS00137">
    <property type="entry name" value="SUBTILASE_HIS"/>
    <property type="match status" value="1"/>
</dbReference>
<feature type="active site" description="Charge relay system" evidence="6">
    <location>
        <position position="115"/>
    </location>
</feature>
<reference evidence="8 9" key="1">
    <citation type="submission" date="2022-10" db="EMBL/GenBank/DDBJ databases">
        <title>Xanthomonas sp. H13-6.</title>
        <authorList>
            <person name="Liu X."/>
            <person name="Deng Z."/>
            <person name="Jiang Y."/>
            <person name="Yu T."/>
            <person name="Ai J."/>
        </authorList>
    </citation>
    <scope>NUCLEOTIDE SEQUENCE [LARGE SCALE GENOMIC DNA]</scope>
    <source>
        <strain evidence="8 9">H13-6</strain>
    </source>
</reference>
<dbReference type="InterPro" id="IPR015500">
    <property type="entry name" value="Peptidase_S8_subtilisin-rel"/>
</dbReference>
<dbReference type="SUPFAM" id="SSF51126">
    <property type="entry name" value="Pectin lyase-like"/>
    <property type="match status" value="1"/>
</dbReference>
<sequence>MIAAPVALALDNGVDDEIRRAVATAFESQEEVPAARPSFDPVRGYGFSHRWQPVARAGQTTLPSASAADTPASPNDPSAWITEEFQADWGLEVINAHHAYARGLSGAGIRLSLLDSGAALDHPEFAGKDHRSLTMAELLADGSRCADSSVLAGPDACFYSEGDKAALDGEYYDPSLAAYFPNPANDHLWGNTFFDFNSHGTHVAGTIAANRDGSGMHGVAFGADLSSARLFNDSLTIVDAPCIFNNQCDSYGTSADSTAFAHMYDQAIAQGVRAMNHSWGYTYTANSPEIAEMYHDLLMGIPDIAATFTAMADASRNSGMIQVVAAGNTASVIPTPSASPQPTAPATLPSIFPDIEQYWVSVVNLDENLTLSNRSMKCGISAQWCIAAPGSNITSSVLEVGDNLQGTLVVDDNGNLRYEFEGREGIPAYADYSGTSMATPHVTGALGLLFERFPYLTGAQVRDVMLTTATDIGAPGVDDIYGWGLLNLEKAIEGYGQLRVDTEVVMNSAAGGNKVWQGDAWDDWSNDIGGPGRLTKSGAGWLLLSGDNSFGGATVTQGLLEFAGSNTLAGDVDVEGGTLLVNGSLAGSALTVSGGLAVVNGRVSGASTRVEANGVLGGSGTLGDTWVAGTIAPGNSIGTLTIDGDYTQTADARLVAELLPPDQADLLHVTGTATLLGGTLVASSLGDSYVLGQQYRILSADGGVTGAFSSIDSSGLSPFLSLSLLGSANAIDVQVARGAALASAAQSANQLATAAALDGLTDDSALLAQLTQLSATQAQEAFDQLSGEAHASAQQVLLDSSRLVRDAALARAGNGHDAFTGQHDPDAATGAWIEVHHQGGRIAGDGNAARTSHDGHATLLGVDRQFDGGWRVGAFGGIGRTDFRTNERGTKGDSDTRHLGIHAGQSWGGFGVRTGYAHTWHQVDVERTAAFTGYSAQHRSRYDATAWQAFADLGYRFGGQAWALEPYLQYAHVRLDSDGFRESGALTALEGRAAEARTDLFTAGVRANVDLRGSSQEQTWLSLRGNLGYRHAGGDQVRSARLSLDGSPDFTVTSPAITDEGVLAELGIAARTSANSLLEINYSGVLSDQSRDHGLGARFSLRF</sequence>
<dbReference type="CDD" id="cd04848">
    <property type="entry name" value="Peptidases_S8_Autotransporter_serine_protease_like"/>
    <property type="match status" value="1"/>
</dbReference>
<feature type="active site" description="Charge relay system" evidence="6">
    <location>
        <position position="436"/>
    </location>
</feature>
<dbReference type="Gene3D" id="3.40.50.200">
    <property type="entry name" value="Peptidase S8/S53 domain"/>
    <property type="match status" value="1"/>
</dbReference>
<comment type="caution">
    <text evidence="8">The sequence shown here is derived from an EMBL/GenBank/DDBJ whole genome shotgun (WGS) entry which is preliminary data.</text>
</comment>
<dbReference type="Proteomes" id="UP001209922">
    <property type="component" value="Unassembled WGS sequence"/>
</dbReference>
<dbReference type="InterPro" id="IPR023828">
    <property type="entry name" value="Peptidase_S8_Ser-AS"/>
</dbReference>
<dbReference type="PANTHER" id="PTHR43806:SF11">
    <property type="entry name" value="CEREVISIN-RELATED"/>
    <property type="match status" value="1"/>
</dbReference>
<dbReference type="SUPFAM" id="SSF52743">
    <property type="entry name" value="Subtilisin-like"/>
    <property type="match status" value="1"/>
</dbReference>
<organism evidence="8 9">
    <name type="scientific">Xanthomonas chitinilytica</name>
    <dbReference type="NCBI Taxonomy" id="2989819"/>
    <lineage>
        <taxon>Bacteria</taxon>
        <taxon>Pseudomonadati</taxon>
        <taxon>Pseudomonadota</taxon>
        <taxon>Gammaproteobacteria</taxon>
        <taxon>Lysobacterales</taxon>
        <taxon>Lysobacteraceae</taxon>
        <taxon>Xanthomonas</taxon>
    </lineage>
</organism>
<dbReference type="InterPro" id="IPR006315">
    <property type="entry name" value="OM_autotransptr_brl_dom"/>
</dbReference>
<dbReference type="PANTHER" id="PTHR43806">
    <property type="entry name" value="PEPTIDASE S8"/>
    <property type="match status" value="1"/>
</dbReference>
<dbReference type="PROSITE" id="PS51892">
    <property type="entry name" value="SUBTILASE"/>
    <property type="match status" value="1"/>
</dbReference>
<dbReference type="PROSITE" id="PS00138">
    <property type="entry name" value="SUBTILASE_SER"/>
    <property type="match status" value="1"/>
</dbReference>
<dbReference type="InterPro" id="IPR005546">
    <property type="entry name" value="Autotransporte_beta"/>
</dbReference>
<dbReference type="InterPro" id="IPR011050">
    <property type="entry name" value="Pectin_lyase_fold/virulence"/>
</dbReference>